<protein>
    <recommendedName>
        <fullName evidence="3">Histamine N-methyltransferase</fullName>
    </recommendedName>
</protein>
<dbReference type="InterPro" id="IPR029063">
    <property type="entry name" value="SAM-dependent_MTases_sf"/>
</dbReference>
<name>A0ABN8NYR7_9CNID</name>
<dbReference type="Pfam" id="PF13489">
    <property type="entry name" value="Methyltransf_23"/>
    <property type="match status" value="1"/>
</dbReference>
<gene>
    <name evidence="1" type="ORF">PLOB_00032884</name>
</gene>
<organism evidence="1 2">
    <name type="scientific">Porites lobata</name>
    <dbReference type="NCBI Taxonomy" id="104759"/>
    <lineage>
        <taxon>Eukaryota</taxon>
        <taxon>Metazoa</taxon>
        <taxon>Cnidaria</taxon>
        <taxon>Anthozoa</taxon>
        <taxon>Hexacorallia</taxon>
        <taxon>Scleractinia</taxon>
        <taxon>Fungiina</taxon>
        <taxon>Poritidae</taxon>
        <taxon>Porites</taxon>
    </lineage>
</organism>
<evidence type="ECO:0008006" key="3">
    <source>
        <dbReference type="Google" id="ProtNLM"/>
    </source>
</evidence>
<sequence>MASFVKTGEHYYKSLDVFKEKSDEFVRNIAIVRYHMASVIQRLPQNQSCFNILSVGSGTGEMDMEILKIMKEELQRTQGRDQIKIYNRAIEPNEYACDLYKSAVKRVNDPQIDFDVRCQTFQEYKGRGPEKLEERTKFDVIHFMHSIYHLDIEESLSHCIENELNANGSLFVMVCGPDLICWVLDKQRFPDWYGKPGDSVPQSFETVEKLFKIVVGAGWR</sequence>
<dbReference type="Gene3D" id="3.40.50.150">
    <property type="entry name" value="Vaccinia Virus protein VP39"/>
    <property type="match status" value="1"/>
</dbReference>
<evidence type="ECO:0000313" key="2">
    <source>
        <dbReference type="Proteomes" id="UP001159405"/>
    </source>
</evidence>
<evidence type="ECO:0000313" key="1">
    <source>
        <dbReference type="EMBL" id="CAH3127308.1"/>
    </source>
</evidence>
<keyword evidence="2" id="KW-1185">Reference proteome</keyword>
<accession>A0ABN8NYR7</accession>
<comment type="caution">
    <text evidence="1">The sequence shown here is derived from an EMBL/GenBank/DDBJ whole genome shotgun (WGS) entry which is preliminary data.</text>
</comment>
<dbReference type="Proteomes" id="UP001159405">
    <property type="component" value="Unassembled WGS sequence"/>
</dbReference>
<dbReference type="SUPFAM" id="SSF53335">
    <property type="entry name" value="S-adenosyl-L-methionine-dependent methyltransferases"/>
    <property type="match status" value="1"/>
</dbReference>
<proteinExistence type="predicted"/>
<reference evidence="1 2" key="1">
    <citation type="submission" date="2022-05" db="EMBL/GenBank/DDBJ databases">
        <authorList>
            <consortium name="Genoscope - CEA"/>
            <person name="William W."/>
        </authorList>
    </citation>
    <scope>NUCLEOTIDE SEQUENCE [LARGE SCALE GENOMIC DNA]</scope>
</reference>
<dbReference type="EMBL" id="CALNXK010000043">
    <property type="protein sequence ID" value="CAH3127308.1"/>
    <property type="molecule type" value="Genomic_DNA"/>
</dbReference>